<keyword evidence="15" id="KW-0670">Pyruvate</keyword>
<feature type="binding site" evidence="9 12">
    <location>
        <position position="247"/>
    </location>
    <ligand>
        <name>Mg(2+)</name>
        <dbReference type="ChEBI" id="CHEBI:18420"/>
    </ligand>
</feature>
<dbReference type="HAMAP" id="MF_00318">
    <property type="entry name" value="Enolase"/>
    <property type="match status" value="1"/>
</dbReference>
<evidence type="ECO:0000256" key="4">
    <source>
        <dbReference type="ARBA" id="ARBA00017068"/>
    </source>
</evidence>
<dbReference type="InterPro" id="IPR020810">
    <property type="entry name" value="Enolase_C"/>
</dbReference>
<dbReference type="SUPFAM" id="SSF54826">
    <property type="entry name" value="Enolase N-terminal domain-like"/>
    <property type="match status" value="1"/>
</dbReference>
<evidence type="ECO:0000313" key="16">
    <source>
        <dbReference type="Proteomes" id="UP000178577"/>
    </source>
</evidence>
<dbReference type="UniPathway" id="UPA00109">
    <property type="reaction ID" value="UER00187"/>
</dbReference>
<comment type="cofactor">
    <cofactor evidence="12">
        <name>Mg(2+)</name>
        <dbReference type="ChEBI" id="CHEBI:18420"/>
    </cofactor>
    <text evidence="12">Mg(2+) is required for catalysis and for stabilizing the dimer.</text>
</comment>
<dbReference type="GO" id="GO:0004634">
    <property type="term" value="F:phosphopyruvate hydratase activity"/>
    <property type="evidence" value="ECO:0007669"/>
    <property type="project" value="UniProtKB-UniRule"/>
</dbReference>
<feature type="binding site" evidence="11">
    <location>
        <position position="393"/>
    </location>
    <ligand>
        <name>substrate</name>
    </ligand>
</feature>
<comment type="caution">
    <text evidence="15">The sequence shown here is derived from an EMBL/GenBank/DDBJ whole genome shotgun (WGS) entry which is preliminary data.</text>
</comment>
<keyword evidence="8 9" id="KW-0456">Lyase</keyword>
<dbReference type="PANTHER" id="PTHR11902">
    <property type="entry name" value="ENOLASE"/>
    <property type="match status" value="1"/>
</dbReference>
<dbReference type="SUPFAM" id="SSF51604">
    <property type="entry name" value="Enolase C-terminal domain-like"/>
    <property type="match status" value="1"/>
</dbReference>
<evidence type="ECO:0000256" key="6">
    <source>
        <dbReference type="ARBA" id="ARBA00022842"/>
    </source>
</evidence>
<dbReference type="Pfam" id="PF03952">
    <property type="entry name" value="Enolase_N"/>
    <property type="match status" value="1"/>
</dbReference>
<dbReference type="SMART" id="SM01193">
    <property type="entry name" value="Enolase_N"/>
    <property type="match status" value="1"/>
</dbReference>
<feature type="binding site" evidence="11">
    <location>
        <position position="290"/>
    </location>
    <ligand>
        <name>substrate</name>
    </ligand>
</feature>
<dbReference type="InterPro" id="IPR020811">
    <property type="entry name" value="Enolase_N"/>
</dbReference>
<evidence type="ECO:0000256" key="8">
    <source>
        <dbReference type="ARBA" id="ARBA00023239"/>
    </source>
</evidence>
<dbReference type="SFLD" id="SFLDG00178">
    <property type="entry name" value="enolase"/>
    <property type="match status" value="1"/>
</dbReference>
<dbReference type="InterPro" id="IPR000941">
    <property type="entry name" value="Enolase"/>
</dbReference>
<dbReference type="PANTHER" id="PTHR11902:SF1">
    <property type="entry name" value="ENOLASE"/>
    <property type="match status" value="1"/>
</dbReference>
<evidence type="ECO:0000256" key="9">
    <source>
        <dbReference type="HAMAP-Rule" id="MF_00318"/>
    </source>
</evidence>
<dbReference type="EC" id="4.2.1.11" evidence="3 9"/>
<feature type="binding site" evidence="11">
    <location>
        <begin position="369"/>
        <end position="372"/>
    </location>
    <ligand>
        <name>substrate</name>
    </ligand>
</feature>
<feature type="binding site" evidence="9">
    <location>
        <position position="342"/>
    </location>
    <ligand>
        <name>(2R)-2-phosphoglycerate</name>
        <dbReference type="ChEBI" id="CHEBI:58289"/>
    </ligand>
</feature>
<keyword evidence="9 12" id="KW-0479">Metal-binding</keyword>
<dbReference type="GO" id="GO:0000287">
    <property type="term" value="F:magnesium ion binding"/>
    <property type="evidence" value="ECO:0007669"/>
    <property type="project" value="UniProtKB-UniRule"/>
</dbReference>
<evidence type="ECO:0000256" key="3">
    <source>
        <dbReference type="ARBA" id="ARBA00012058"/>
    </source>
</evidence>
<feature type="active site" description="Proton acceptor" evidence="9 10">
    <location>
        <position position="342"/>
    </location>
</feature>
<proteinExistence type="inferred from homology"/>
<dbReference type="Proteomes" id="UP000178577">
    <property type="component" value="Unassembled WGS sequence"/>
</dbReference>
<dbReference type="SFLD" id="SFLDF00002">
    <property type="entry name" value="enolase"/>
    <property type="match status" value="1"/>
</dbReference>
<keyword evidence="5 9" id="KW-0964">Secreted</keyword>
<dbReference type="GO" id="GO:0009986">
    <property type="term" value="C:cell surface"/>
    <property type="evidence" value="ECO:0007669"/>
    <property type="project" value="UniProtKB-SubCell"/>
</dbReference>
<dbReference type="PRINTS" id="PR00148">
    <property type="entry name" value="ENOLASE"/>
</dbReference>
<feature type="binding site" evidence="11">
    <location>
        <position position="317"/>
    </location>
    <ligand>
        <name>substrate</name>
    </ligand>
</feature>
<evidence type="ECO:0000256" key="5">
    <source>
        <dbReference type="ARBA" id="ARBA00022525"/>
    </source>
</evidence>
<dbReference type="PIRSF" id="PIRSF001400">
    <property type="entry name" value="Enolase"/>
    <property type="match status" value="1"/>
</dbReference>
<comment type="subcellular location">
    <subcellularLocation>
        <location evidence="9">Cytoplasm</location>
    </subcellularLocation>
    <subcellularLocation>
        <location evidence="9">Secreted</location>
    </subcellularLocation>
    <subcellularLocation>
        <location evidence="9">Cell surface</location>
    </subcellularLocation>
    <text evidence="9">Fractions of enolase are present in both the cytoplasm and on the cell surface.</text>
</comment>
<feature type="binding site" evidence="9">
    <location>
        <position position="371"/>
    </location>
    <ligand>
        <name>(2R)-2-phosphoglycerate</name>
        <dbReference type="ChEBI" id="CHEBI:58289"/>
    </ligand>
</feature>
<evidence type="ECO:0000259" key="14">
    <source>
        <dbReference type="SMART" id="SM01193"/>
    </source>
</evidence>
<feature type="binding site" evidence="9">
    <location>
        <position position="372"/>
    </location>
    <ligand>
        <name>(2R)-2-phosphoglycerate</name>
        <dbReference type="ChEBI" id="CHEBI:58289"/>
    </ligand>
</feature>
<feature type="domain" description="Enolase C-terminal TIM barrel" evidence="13">
    <location>
        <begin position="144"/>
        <end position="417"/>
    </location>
</feature>
<comment type="catalytic activity">
    <reaction evidence="9">
        <text>(2R)-2-phosphoglycerate = phosphoenolpyruvate + H2O</text>
        <dbReference type="Rhea" id="RHEA:10164"/>
        <dbReference type="ChEBI" id="CHEBI:15377"/>
        <dbReference type="ChEBI" id="CHEBI:58289"/>
        <dbReference type="ChEBI" id="CHEBI:58702"/>
        <dbReference type="EC" id="4.2.1.11"/>
    </reaction>
</comment>
<sequence>MAKIKKIVAREILDSRGYPTIETIVQLDDSSVGVFSVPSGSSVGKHEAVELRDEDAKRYAGRGMLKNLQKIVEVIAPKLIGLNAYNQKLIDSTLITLDGSDNKSNLGANTILSLSGAVAKASAVSQKMSLYQYIAGLIQASIKEFTIPTPMFNILNGGMHGGGNLDFQEFMVVPPKSNSYSTNLKMGVELYYSLKNVLISHSSTFLVGDEGGYAPTLYSNLDAFKLLEEAALNAHYNIGLDVFFSLDAAATHLKKGSSYKIKDRPVAMTSADFVDFYISLNEQYHLLSIEDPLSEDEWDNWRDLTEKLGGETLVVGDDLICTSLTRLNKAISEKACNATIIKPNQAGTISETLDVIKTARSANFKLIVSHRSGETNDDFITDFAVGVGADYVKFGAPARGERVAKYNRLLEIEHDLS</sequence>
<feature type="binding site" evidence="9">
    <location>
        <position position="168"/>
    </location>
    <ligand>
        <name>(2R)-2-phosphoglycerate</name>
        <dbReference type="ChEBI" id="CHEBI:58289"/>
    </ligand>
</feature>
<keyword evidence="7 9" id="KW-0324">Glycolysis</keyword>
<feature type="domain" description="Enolase N-terminal" evidence="14">
    <location>
        <begin position="4"/>
        <end position="134"/>
    </location>
</feature>
<evidence type="ECO:0000313" key="15">
    <source>
        <dbReference type="EMBL" id="OGD87770.1"/>
    </source>
</evidence>
<reference evidence="15 16" key="1">
    <citation type="journal article" date="2016" name="Nat. Commun.">
        <title>Thousands of microbial genomes shed light on interconnected biogeochemical processes in an aquifer system.</title>
        <authorList>
            <person name="Anantharaman K."/>
            <person name="Brown C.T."/>
            <person name="Hug L.A."/>
            <person name="Sharon I."/>
            <person name="Castelle C.J."/>
            <person name="Probst A.J."/>
            <person name="Thomas B.C."/>
            <person name="Singh A."/>
            <person name="Wilkins M.J."/>
            <person name="Karaoz U."/>
            <person name="Brodie E.L."/>
            <person name="Williams K.H."/>
            <person name="Hubbard S.S."/>
            <person name="Banfield J.F."/>
        </authorList>
    </citation>
    <scope>NUCLEOTIDE SEQUENCE [LARGE SCALE GENOMIC DNA]</scope>
</reference>
<dbReference type="NCBIfam" id="TIGR01060">
    <property type="entry name" value="eno"/>
    <property type="match status" value="1"/>
</dbReference>
<dbReference type="GO" id="GO:0005576">
    <property type="term" value="C:extracellular region"/>
    <property type="evidence" value="ECO:0007669"/>
    <property type="project" value="UniProtKB-SubCell"/>
</dbReference>
<dbReference type="Gene3D" id="3.20.20.120">
    <property type="entry name" value="Enolase-like C-terminal domain"/>
    <property type="match status" value="1"/>
</dbReference>
<dbReference type="GO" id="GO:0000015">
    <property type="term" value="C:phosphopyruvate hydratase complex"/>
    <property type="evidence" value="ECO:0007669"/>
    <property type="project" value="InterPro"/>
</dbReference>
<evidence type="ECO:0000259" key="13">
    <source>
        <dbReference type="SMART" id="SM01192"/>
    </source>
</evidence>
<comment type="similarity">
    <text evidence="2 9">Belongs to the enolase family.</text>
</comment>
<comment type="pathway">
    <text evidence="1 9">Carbohydrate degradation; glycolysis; pyruvate from D-glyceraldehyde 3-phosphate: step 4/5.</text>
</comment>
<evidence type="ECO:0000256" key="7">
    <source>
        <dbReference type="ARBA" id="ARBA00023152"/>
    </source>
</evidence>
<dbReference type="InterPro" id="IPR036849">
    <property type="entry name" value="Enolase-like_C_sf"/>
</dbReference>
<dbReference type="SMART" id="SM01192">
    <property type="entry name" value="Enolase_C"/>
    <property type="match status" value="1"/>
</dbReference>
<dbReference type="AlphaFoldDB" id="A0A1F5G7B9"/>
<comment type="cofactor">
    <cofactor evidence="9">
        <name>Mg(2+)</name>
        <dbReference type="ChEBI" id="CHEBI:18420"/>
    </cofactor>
    <text evidence="9">Binds a second Mg(2+) ion via substrate during catalysis.</text>
</comment>
<dbReference type="SFLD" id="SFLDS00001">
    <property type="entry name" value="Enolase"/>
    <property type="match status" value="1"/>
</dbReference>
<dbReference type="InterPro" id="IPR029017">
    <property type="entry name" value="Enolase-like_N"/>
</dbReference>
<organism evidence="15 16">
    <name type="scientific">Candidatus Curtissbacteria bacterium RIFCSPHIGHO2_01_FULL_40_12</name>
    <dbReference type="NCBI Taxonomy" id="1797710"/>
    <lineage>
        <taxon>Bacteria</taxon>
        <taxon>Candidatus Curtissiibacteriota</taxon>
    </lineage>
</organism>
<keyword evidence="9" id="KW-0963">Cytoplasm</keyword>
<keyword evidence="6 9" id="KW-0460">Magnesium</keyword>
<dbReference type="Pfam" id="PF00113">
    <property type="entry name" value="Enolase_C"/>
    <property type="match status" value="1"/>
</dbReference>
<evidence type="ECO:0000256" key="11">
    <source>
        <dbReference type="PIRSR" id="PIRSR001400-2"/>
    </source>
</evidence>
<feature type="binding site" evidence="9 12">
    <location>
        <position position="290"/>
    </location>
    <ligand>
        <name>Mg(2+)</name>
        <dbReference type="ChEBI" id="CHEBI:18420"/>
    </ligand>
</feature>
<feature type="binding site" evidence="9">
    <location>
        <position position="393"/>
    </location>
    <ligand>
        <name>(2R)-2-phosphoglycerate</name>
        <dbReference type="ChEBI" id="CHEBI:58289"/>
    </ligand>
</feature>
<dbReference type="EMBL" id="MFAY01000054">
    <property type="protein sequence ID" value="OGD87770.1"/>
    <property type="molecule type" value="Genomic_DNA"/>
</dbReference>
<evidence type="ECO:0000256" key="2">
    <source>
        <dbReference type="ARBA" id="ARBA00009604"/>
    </source>
</evidence>
<evidence type="ECO:0000256" key="12">
    <source>
        <dbReference type="PIRSR" id="PIRSR001400-3"/>
    </source>
</evidence>
<dbReference type="CDD" id="cd03313">
    <property type="entry name" value="enolase"/>
    <property type="match status" value="1"/>
</dbReference>
<evidence type="ECO:0000256" key="1">
    <source>
        <dbReference type="ARBA" id="ARBA00005031"/>
    </source>
</evidence>
<protein>
    <recommendedName>
        <fullName evidence="4 9">Enolase</fullName>
        <ecNumber evidence="3 9">4.2.1.11</ecNumber>
    </recommendedName>
    <alternativeName>
        <fullName evidence="9">2-phospho-D-glycerate hydro-lyase</fullName>
    </alternativeName>
    <alternativeName>
        <fullName evidence="9">2-phosphoglycerate dehydratase</fullName>
    </alternativeName>
</protein>
<accession>A0A1F5G7B9</accession>
<comment type="function">
    <text evidence="9">Catalyzes the reversible conversion of 2-phosphoglycerate (2-PG) into phosphoenolpyruvate (PEP). It is essential for the degradation of carbohydrates via glycolysis.</text>
</comment>
<feature type="binding site" evidence="11">
    <location>
        <position position="169"/>
    </location>
    <ligand>
        <name>substrate</name>
    </ligand>
</feature>
<evidence type="ECO:0000256" key="10">
    <source>
        <dbReference type="PIRSR" id="PIRSR001400-1"/>
    </source>
</evidence>
<gene>
    <name evidence="9" type="primary">eno</name>
    <name evidence="15" type="ORF">A2693_03525</name>
</gene>
<name>A0A1F5G7B9_9BACT</name>
<feature type="binding site" evidence="9 12">
    <location>
        <position position="317"/>
    </location>
    <ligand>
        <name>Mg(2+)</name>
        <dbReference type="ChEBI" id="CHEBI:18420"/>
    </ligand>
</feature>
<dbReference type="GO" id="GO:0006096">
    <property type="term" value="P:glycolytic process"/>
    <property type="evidence" value="ECO:0007669"/>
    <property type="project" value="UniProtKB-UniRule"/>
</dbReference>
<feature type="binding site" evidence="11">
    <location>
        <position position="160"/>
    </location>
    <ligand>
        <name>substrate</name>
    </ligand>
</feature>
<feature type="active site" description="Proton donor" evidence="9 10">
    <location>
        <position position="210"/>
    </location>
</feature>
<dbReference type="Gene3D" id="3.30.390.10">
    <property type="entry name" value="Enolase-like, N-terminal domain"/>
    <property type="match status" value="1"/>
</dbReference>